<dbReference type="GeneID" id="73345832"/>
<evidence type="ECO:0000256" key="1">
    <source>
        <dbReference type="SAM" id="SignalP"/>
    </source>
</evidence>
<evidence type="ECO:0000313" key="2">
    <source>
        <dbReference type="EMBL" id="UQC86355.1"/>
    </source>
</evidence>
<accession>A0A9Q8SZR9</accession>
<name>A0A9Q8SZR9_9PEZI</name>
<proteinExistence type="predicted"/>
<dbReference type="AlphaFoldDB" id="A0A9Q8SZR9"/>
<dbReference type="EMBL" id="CP019478">
    <property type="protein sequence ID" value="UQC86355.1"/>
    <property type="molecule type" value="Genomic_DNA"/>
</dbReference>
<reference evidence="2" key="1">
    <citation type="journal article" date="2021" name="Mol. Plant Microbe Interact.">
        <title>Complete Genome Sequence of the Plant-Pathogenic Fungus Colletotrichum lupini.</title>
        <authorList>
            <person name="Baroncelli R."/>
            <person name="Pensec F."/>
            <person name="Da Lio D."/>
            <person name="Boufleur T."/>
            <person name="Vicente I."/>
            <person name="Sarrocco S."/>
            <person name="Picot A."/>
            <person name="Baraldi E."/>
            <person name="Sukno S."/>
            <person name="Thon M."/>
            <person name="Le Floch G."/>
        </authorList>
    </citation>
    <scope>NUCLEOTIDE SEQUENCE</scope>
    <source>
        <strain evidence="2">IMI 504893</strain>
    </source>
</reference>
<gene>
    <name evidence="2" type="ORF">CLUP02_11855</name>
</gene>
<protein>
    <submittedName>
        <fullName evidence="2">Uncharacterized protein</fullName>
    </submittedName>
</protein>
<organism evidence="2 3">
    <name type="scientific">Colletotrichum lupini</name>
    <dbReference type="NCBI Taxonomy" id="145971"/>
    <lineage>
        <taxon>Eukaryota</taxon>
        <taxon>Fungi</taxon>
        <taxon>Dikarya</taxon>
        <taxon>Ascomycota</taxon>
        <taxon>Pezizomycotina</taxon>
        <taxon>Sordariomycetes</taxon>
        <taxon>Hypocreomycetidae</taxon>
        <taxon>Glomerellales</taxon>
        <taxon>Glomerellaceae</taxon>
        <taxon>Colletotrichum</taxon>
        <taxon>Colletotrichum acutatum species complex</taxon>
    </lineage>
</organism>
<feature type="signal peptide" evidence="1">
    <location>
        <begin position="1"/>
        <end position="19"/>
    </location>
</feature>
<sequence length="108" mass="11763">MIRPWTIGVWLAIFGLCIASTVQKEAMDSPMPVLHQSSFQACSAISPIGQCYKAFPSNCFSSTVLASPLFACVLSQLLLQYTQGGGVLPKAQPSEEKRGPWGFCFEKM</sequence>
<dbReference type="KEGG" id="clup:CLUP02_11855"/>
<dbReference type="Proteomes" id="UP000830671">
    <property type="component" value="Chromosome 6"/>
</dbReference>
<feature type="chain" id="PRO_5040334316" evidence="1">
    <location>
        <begin position="20"/>
        <end position="108"/>
    </location>
</feature>
<keyword evidence="3" id="KW-1185">Reference proteome</keyword>
<dbReference type="RefSeq" id="XP_049147967.1">
    <property type="nucleotide sequence ID" value="XM_049290822.1"/>
</dbReference>
<evidence type="ECO:0000313" key="3">
    <source>
        <dbReference type="Proteomes" id="UP000830671"/>
    </source>
</evidence>
<keyword evidence="1" id="KW-0732">Signal</keyword>